<dbReference type="EMBL" id="MJAT01000005">
    <property type="protein sequence ID" value="OEH86367.1"/>
    <property type="molecule type" value="Genomic_DNA"/>
</dbReference>
<keyword evidence="2" id="KW-1185">Reference proteome</keyword>
<dbReference type="SUPFAM" id="SSF160515">
    <property type="entry name" value="YueI-like"/>
    <property type="match status" value="1"/>
</dbReference>
<organism evidence="1 2">
    <name type="scientific">Desulfuribacillus stibiiarsenatis</name>
    <dbReference type="NCBI Taxonomy" id="1390249"/>
    <lineage>
        <taxon>Bacteria</taxon>
        <taxon>Bacillati</taxon>
        <taxon>Bacillota</taxon>
        <taxon>Desulfuribacillia</taxon>
        <taxon>Desulfuribacillales</taxon>
        <taxon>Desulfuribacillaceae</taxon>
        <taxon>Desulfuribacillus</taxon>
    </lineage>
</organism>
<protein>
    <submittedName>
        <fullName evidence="1">Uncharacterized protein</fullName>
    </submittedName>
</protein>
<comment type="caution">
    <text evidence="1">The sequence shown here is derived from an EMBL/GenBank/DDBJ whole genome shotgun (WGS) entry which is preliminary data.</text>
</comment>
<dbReference type="Proteomes" id="UP000095255">
    <property type="component" value="Unassembled WGS sequence"/>
</dbReference>
<dbReference type="InterPro" id="IPR012543">
    <property type="entry name" value="DUF1694"/>
</dbReference>
<evidence type="ECO:0000313" key="1">
    <source>
        <dbReference type="EMBL" id="OEH86367.1"/>
    </source>
</evidence>
<proteinExistence type="predicted"/>
<dbReference type="Pfam" id="PF07997">
    <property type="entry name" value="DUF1694"/>
    <property type="match status" value="1"/>
</dbReference>
<dbReference type="Gene3D" id="3.30.1330.30">
    <property type="match status" value="1"/>
</dbReference>
<dbReference type="RefSeq" id="WP_069701344.1">
    <property type="nucleotide sequence ID" value="NZ_MJAT01000005.1"/>
</dbReference>
<dbReference type="AlphaFoldDB" id="A0A1E5L878"/>
<gene>
    <name evidence="1" type="ORF">BHU72_14190</name>
</gene>
<accession>A0A1E5L878</accession>
<evidence type="ECO:0000313" key="2">
    <source>
        <dbReference type="Proteomes" id="UP000095255"/>
    </source>
</evidence>
<reference evidence="1 2" key="1">
    <citation type="submission" date="2016-09" db="EMBL/GenBank/DDBJ databases">
        <title>Desulfuribacillus arsenicus sp. nov., an obligately anaerobic, dissimilatory arsenic- and antimonate-reducing bacterium isolated from anoxic sediments.</title>
        <authorList>
            <person name="Abin C.A."/>
            <person name="Hollibaugh J.T."/>
        </authorList>
    </citation>
    <scope>NUCLEOTIDE SEQUENCE [LARGE SCALE GENOMIC DNA]</scope>
    <source>
        <strain evidence="1 2">MLFW-2</strain>
    </source>
</reference>
<dbReference type="InterPro" id="IPR029064">
    <property type="entry name" value="Ribosomal_eL30-like_sf"/>
</dbReference>
<sequence length="113" mass="12914">MDERKSLVESVLKGAERMPLNQERKLFLGYERSDVIISYDRASLHSKETLKEVENIIGQKRNLKLICNGTNSPELNMKYIQLASRHQQSFSIVTDEEFEGDVGLVIIQSSSLQ</sequence>
<dbReference type="OrthoDB" id="95278at2"/>
<name>A0A1E5L878_9FIRM</name>